<keyword evidence="3" id="KW-0813">Transport</keyword>
<dbReference type="RefSeq" id="XP_006819754.1">
    <property type="nucleotide sequence ID" value="XM_006819691.1"/>
</dbReference>
<gene>
    <name evidence="13" type="primary">LOC102804594</name>
</gene>
<organism evidence="12 13">
    <name type="scientific">Saccoglossus kowalevskii</name>
    <name type="common">Acorn worm</name>
    <dbReference type="NCBI Taxonomy" id="10224"/>
    <lineage>
        <taxon>Eukaryota</taxon>
        <taxon>Metazoa</taxon>
        <taxon>Hemichordata</taxon>
        <taxon>Enteropneusta</taxon>
        <taxon>Harrimaniidae</taxon>
        <taxon>Saccoglossus</taxon>
    </lineage>
</organism>
<dbReference type="PANTHER" id="PTHR21522">
    <property type="entry name" value="PROTON CHANNEL OTOP"/>
    <property type="match status" value="1"/>
</dbReference>
<sequence>MSKEENDRIISSCELDDYCTVHNKDGVEYVNLRRLQVNRESKASVAFSQLFAILQIVVAIVLPFLDILPNFNVNHGGAALFGLCGMVLSGMQFGSVLDDSYAKSDIYVYAAHSILEIVFILFLWIFVCAYTNVCIPKWNCFARIAVMCLWATCISGWCNEFVGEIGHHFKNPFDYDVCNSSTVNSSATGLDFRNENNDFSHMIEDSSAILVPGVMEFYLVMSGFMYVIHGNIGRQATAQHHAKESKYFTLEKSFKGLALGGVILVLSIVIVIYHEVEEDENGEKSAIVYYLYGMAMYPLTIIGNLNCHFKMRWDNTWKINDSREDGLRLTMLLLFVSTLGMFVSAILNIIACSMSPEPVTNYAVLLIHECFKIVEVFCQVIFLYDALHRDPPKEFKPGIVREIMMCMAIVYFTYFWMTVYELKAEKVNRLQYCFYGYEVWSIILHLLTPLGIYCRFHAVLMYLELWISG</sequence>
<keyword evidence="8" id="KW-0406">Ion transport</keyword>
<feature type="transmembrane region" description="Helical" evidence="11">
    <location>
        <begin position="43"/>
        <end position="65"/>
    </location>
</feature>
<dbReference type="PANTHER" id="PTHR21522:SF32">
    <property type="entry name" value="OTOPETRIN-2"/>
    <property type="match status" value="1"/>
</dbReference>
<keyword evidence="7 11" id="KW-1133">Transmembrane helix</keyword>
<evidence type="ECO:0000256" key="4">
    <source>
        <dbReference type="ARBA" id="ARBA00022475"/>
    </source>
</evidence>
<evidence type="ECO:0000256" key="8">
    <source>
        <dbReference type="ARBA" id="ARBA00023065"/>
    </source>
</evidence>
<dbReference type="GeneID" id="102804594"/>
<evidence type="ECO:0000313" key="13">
    <source>
        <dbReference type="RefSeq" id="XP_006819754.1"/>
    </source>
</evidence>
<feature type="transmembrane region" description="Helical" evidence="11">
    <location>
        <begin position="209"/>
        <end position="232"/>
    </location>
</feature>
<feature type="transmembrane region" description="Helical" evidence="11">
    <location>
        <begin position="439"/>
        <end position="463"/>
    </location>
</feature>
<dbReference type="Proteomes" id="UP000694865">
    <property type="component" value="Unplaced"/>
</dbReference>
<name>A0ABM0MIB3_SACKO</name>
<keyword evidence="9 11" id="KW-0472">Membrane</keyword>
<dbReference type="Pfam" id="PF03189">
    <property type="entry name" value="Otopetrin"/>
    <property type="match status" value="2"/>
</dbReference>
<evidence type="ECO:0000256" key="7">
    <source>
        <dbReference type="ARBA" id="ARBA00022989"/>
    </source>
</evidence>
<keyword evidence="5 11" id="KW-0812">Transmembrane</keyword>
<feature type="transmembrane region" description="Helical" evidence="11">
    <location>
        <begin position="399"/>
        <end position="419"/>
    </location>
</feature>
<evidence type="ECO:0000256" key="11">
    <source>
        <dbReference type="SAM" id="Phobius"/>
    </source>
</evidence>
<evidence type="ECO:0000313" key="12">
    <source>
        <dbReference type="Proteomes" id="UP000694865"/>
    </source>
</evidence>
<evidence type="ECO:0000256" key="10">
    <source>
        <dbReference type="ARBA" id="ARBA00023303"/>
    </source>
</evidence>
<evidence type="ECO:0000256" key="9">
    <source>
        <dbReference type="ARBA" id="ARBA00023136"/>
    </source>
</evidence>
<evidence type="ECO:0000256" key="3">
    <source>
        <dbReference type="ARBA" id="ARBA00022448"/>
    </source>
</evidence>
<evidence type="ECO:0000256" key="6">
    <source>
        <dbReference type="ARBA" id="ARBA00022781"/>
    </source>
</evidence>
<keyword evidence="12" id="KW-1185">Reference proteome</keyword>
<evidence type="ECO:0000256" key="5">
    <source>
        <dbReference type="ARBA" id="ARBA00022692"/>
    </source>
</evidence>
<keyword evidence="6" id="KW-0375">Hydrogen ion transport</keyword>
<proteinExistence type="inferred from homology"/>
<feature type="transmembrane region" description="Helical" evidence="11">
    <location>
        <begin position="106"/>
        <end position="127"/>
    </location>
</feature>
<feature type="transmembrane region" description="Helical" evidence="11">
    <location>
        <begin position="326"/>
        <end position="350"/>
    </location>
</feature>
<evidence type="ECO:0000256" key="1">
    <source>
        <dbReference type="ARBA" id="ARBA00004651"/>
    </source>
</evidence>
<comment type="similarity">
    <text evidence="2">Belongs to the otopetrin family.</text>
</comment>
<keyword evidence="10" id="KW-0407">Ion channel</keyword>
<reference evidence="13" key="1">
    <citation type="submission" date="2025-08" db="UniProtKB">
        <authorList>
            <consortium name="RefSeq"/>
        </authorList>
    </citation>
    <scope>IDENTIFICATION</scope>
    <source>
        <tissue evidence="13">Testes</tissue>
    </source>
</reference>
<protein>
    <submittedName>
        <fullName evidence="13">Otopetrin-2-like</fullName>
    </submittedName>
</protein>
<dbReference type="InterPro" id="IPR004878">
    <property type="entry name" value="Otopetrin"/>
</dbReference>
<keyword evidence="4" id="KW-1003">Cell membrane</keyword>
<comment type="subcellular location">
    <subcellularLocation>
        <location evidence="1">Cell membrane</location>
        <topology evidence="1">Multi-pass membrane protein</topology>
    </subcellularLocation>
</comment>
<feature type="transmembrane region" description="Helical" evidence="11">
    <location>
        <begin position="253"/>
        <end position="274"/>
    </location>
</feature>
<evidence type="ECO:0000256" key="2">
    <source>
        <dbReference type="ARBA" id="ARBA00006513"/>
    </source>
</evidence>
<feature type="transmembrane region" description="Helical" evidence="11">
    <location>
        <begin position="286"/>
        <end position="305"/>
    </location>
</feature>
<accession>A0ABM0MIB3</accession>